<keyword evidence="1" id="KW-0812">Transmembrane</keyword>
<gene>
    <name evidence="2" type="ORF">METZ01_LOCUS494996</name>
</gene>
<evidence type="ECO:0000313" key="2">
    <source>
        <dbReference type="EMBL" id="SVE42142.1"/>
    </source>
</evidence>
<accession>A0A383DCC1</accession>
<dbReference type="EMBL" id="UINC01216129">
    <property type="protein sequence ID" value="SVE42142.1"/>
    <property type="molecule type" value="Genomic_DNA"/>
</dbReference>
<keyword evidence="1" id="KW-1133">Transmembrane helix</keyword>
<protein>
    <submittedName>
        <fullName evidence="2">Uncharacterized protein</fullName>
    </submittedName>
</protein>
<organism evidence="2">
    <name type="scientific">marine metagenome</name>
    <dbReference type="NCBI Taxonomy" id="408172"/>
    <lineage>
        <taxon>unclassified sequences</taxon>
        <taxon>metagenomes</taxon>
        <taxon>ecological metagenomes</taxon>
    </lineage>
</organism>
<name>A0A383DCC1_9ZZZZ</name>
<evidence type="ECO:0000256" key="1">
    <source>
        <dbReference type="SAM" id="Phobius"/>
    </source>
</evidence>
<feature type="non-terminal residue" evidence="2">
    <location>
        <position position="52"/>
    </location>
</feature>
<dbReference type="AlphaFoldDB" id="A0A383DCC1"/>
<feature type="transmembrane region" description="Helical" evidence="1">
    <location>
        <begin position="24"/>
        <end position="47"/>
    </location>
</feature>
<proteinExistence type="predicted"/>
<keyword evidence="1" id="KW-0472">Membrane</keyword>
<sequence>MRLVTVGRSIYGVLLPDERRKFRFLFLMSLASSLLEAVGAVLVLSLLTQFTS</sequence>
<reference evidence="2" key="1">
    <citation type="submission" date="2018-05" db="EMBL/GenBank/DDBJ databases">
        <authorList>
            <person name="Lanie J.A."/>
            <person name="Ng W.-L."/>
            <person name="Kazmierczak K.M."/>
            <person name="Andrzejewski T.M."/>
            <person name="Davidsen T.M."/>
            <person name="Wayne K.J."/>
            <person name="Tettelin H."/>
            <person name="Glass J.I."/>
            <person name="Rusch D."/>
            <person name="Podicherti R."/>
            <person name="Tsui H.-C.T."/>
            <person name="Winkler M.E."/>
        </authorList>
    </citation>
    <scope>NUCLEOTIDE SEQUENCE</scope>
</reference>